<keyword evidence="1 4" id="KW-0732">Signal</keyword>
<protein>
    <submittedName>
        <fullName evidence="5">Uncharacterized protein</fullName>
    </submittedName>
</protein>
<dbReference type="AlphaFoldDB" id="A7SRM2"/>
<keyword evidence="3" id="KW-0812">Transmembrane</keyword>
<evidence type="ECO:0000256" key="2">
    <source>
        <dbReference type="ARBA" id="ARBA00023157"/>
    </source>
</evidence>
<organism evidence="5 6">
    <name type="scientific">Nematostella vectensis</name>
    <name type="common">Starlet sea anemone</name>
    <dbReference type="NCBI Taxonomy" id="45351"/>
    <lineage>
        <taxon>Eukaryota</taxon>
        <taxon>Metazoa</taxon>
        <taxon>Cnidaria</taxon>
        <taxon>Anthozoa</taxon>
        <taxon>Hexacorallia</taxon>
        <taxon>Actiniaria</taxon>
        <taxon>Edwardsiidae</taxon>
        <taxon>Nematostella</taxon>
    </lineage>
</organism>
<feature type="chain" id="PRO_5002714606" evidence="4">
    <location>
        <begin position="26"/>
        <end position="275"/>
    </location>
</feature>
<feature type="transmembrane region" description="Helical" evidence="3">
    <location>
        <begin position="253"/>
        <end position="273"/>
    </location>
</feature>
<evidence type="ECO:0000256" key="3">
    <source>
        <dbReference type="SAM" id="Phobius"/>
    </source>
</evidence>
<keyword evidence="3" id="KW-0472">Membrane</keyword>
<dbReference type="KEGG" id="nve:5504865"/>
<dbReference type="OMA" id="CEVNCCE"/>
<dbReference type="HOGENOM" id="CLU_1013012_0_0_1"/>
<dbReference type="InParanoid" id="A7SRM2"/>
<evidence type="ECO:0000313" key="6">
    <source>
        <dbReference type="Proteomes" id="UP000001593"/>
    </source>
</evidence>
<dbReference type="PANTHER" id="PTHR10036">
    <property type="entry name" value="CD59 GLYCOPROTEIN"/>
    <property type="match status" value="1"/>
</dbReference>
<sequence>MASFTPLVLTTFVLAGLLFLPQGYGIMCENYVCSNSSHGPPQPCPTPNITECEQGMDRCSRMLTSYSTSAGKMQMTVHQDIRQCAVSYQCTPQVYKLMCEGMAQNGTTVLSCAQQCCEGNQCNNETFIPKPPAPPGPTNAPLQCYVCNSGPEGVMNSCDKAKLETCQPYGPAPVPRPDRCMTVKAIGKNPSNGEPMSFELRNCSSSMMGMCTNMCKMMNDTGALTSCEVNCCEGNGCNNAGLPTTMPTVRSHAIQPVIQVLVLIFAMIVGLEWSK</sequence>
<feature type="signal peptide" evidence="4">
    <location>
        <begin position="1"/>
        <end position="25"/>
    </location>
</feature>
<name>A7SRM2_NEMVE</name>
<keyword evidence="3" id="KW-1133">Transmembrane helix</keyword>
<evidence type="ECO:0000313" key="5">
    <source>
        <dbReference type="EMBL" id="EDO33646.1"/>
    </source>
</evidence>
<keyword evidence="2" id="KW-1015">Disulfide bond</keyword>
<accession>A7SRM2</accession>
<gene>
    <name evidence="5" type="ORF">NEMVEDRAFT_v1g246962</name>
</gene>
<evidence type="ECO:0000256" key="1">
    <source>
        <dbReference type="ARBA" id="ARBA00022729"/>
    </source>
</evidence>
<proteinExistence type="predicted"/>
<reference evidence="5 6" key="1">
    <citation type="journal article" date="2007" name="Science">
        <title>Sea anemone genome reveals ancestral eumetazoan gene repertoire and genomic organization.</title>
        <authorList>
            <person name="Putnam N.H."/>
            <person name="Srivastava M."/>
            <person name="Hellsten U."/>
            <person name="Dirks B."/>
            <person name="Chapman J."/>
            <person name="Salamov A."/>
            <person name="Terry A."/>
            <person name="Shapiro H."/>
            <person name="Lindquist E."/>
            <person name="Kapitonov V.V."/>
            <person name="Jurka J."/>
            <person name="Genikhovich G."/>
            <person name="Grigoriev I.V."/>
            <person name="Lucas S.M."/>
            <person name="Steele R.E."/>
            <person name="Finnerty J.R."/>
            <person name="Technau U."/>
            <person name="Martindale M.Q."/>
            <person name="Rokhsar D.S."/>
        </authorList>
    </citation>
    <scope>NUCLEOTIDE SEQUENCE [LARGE SCALE GENOMIC DNA]</scope>
    <source>
        <strain evidence="6">CH2 X CH6</strain>
    </source>
</reference>
<dbReference type="EMBL" id="DS469764">
    <property type="protein sequence ID" value="EDO33646.1"/>
    <property type="molecule type" value="Genomic_DNA"/>
</dbReference>
<dbReference type="PANTHER" id="PTHR10036:SF25">
    <property type="entry name" value="HEP21 PROTEIN"/>
    <property type="match status" value="1"/>
</dbReference>
<keyword evidence="6" id="KW-1185">Reference proteome</keyword>
<dbReference type="Proteomes" id="UP000001593">
    <property type="component" value="Unassembled WGS sequence"/>
</dbReference>
<evidence type="ECO:0000256" key="4">
    <source>
        <dbReference type="SAM" id="SignalP"/>
    </source>
</evidence>